<feature type="domain" description="Reverse transcriptase" evidence="1">
    <location>
        <begin position="1"/>
        <end position="73"/>
    </location>
</feature>
<dbReference type="EMBL" id="JARGEI010000007">
    <property type="protein sequence ID" value="KAJ8728534.1"/>
    <property type="molecule type" value="Genomic_DNA"/>
</dbReference>
<dbReference type="PANTHER" id="PTHR46238">
    <property type="entry name" value="REVERSE TRANSCRIPTASE DOMAIN-CONTAINING PROTEIN"/>
    <property type="match status" value="1"/>
</dbReference>
<dbReference type="InterPro" id="IPR000477">
    <property type="entry name" value="RT_dom"/>
</dbReference>
<comment type="caution">
    <text evidence="2">The sequence shown here is derived from an EMBL/GenBank/DDBJ whole genome shotgun (WGS) entry which is preliminary data.</text>
</comment>
<evidence type="ECO:0000313" key="2">
    <source>
        <dbReference type="EMBL" id="KAJ8728534.1"/>
    </source>
</evidence>
<name>A0AAD7YVE1_MYTSE</name>
<dbReference type="PROSITE" id="PS50878">
    <property type="entry name" value="RT_POL"/>
    <property type="match status" value="1"/>
</dbReference>
<reference evidence="2" key="1">
    <citation type="submission" date="2023-03" db="EMBL/GenBank/DDBJ databases">
        <title>Chromosome-level genomes of two armyworms, Mythimna separata and Mythimna loreyi, provide insights into the biosynthesis and reception of sex pheromones.</title>
        <authorList>
            <person name="Zhao H."/>
        </authorList>
    </citation>
    <scope>NUCLEOTIDE SEQUENCE</scope>
    <source>
        <strain evidence="2">BeijingLab</strain>
        <tissue evidence="2">Pupa</tissue>
    </source>
</reference>
<evidence type="ECO:0000313" key="3">
    <source>
        <dbReference type="Proteomes" id="UP001231518"/>
    </source>
</evidence>
<dbReference type="Proteomes" id="UP001231518">
    <property type="component" value="Chromosome 19"/>
</dbReference>
<gene>
    <name evidence="2" type="ORF">PYW07_006230</name>
</gene>
<organism evidence="2 3">
    <name type="scientific">Mythimna separata</name>
    <name type="common">Oriental armyworm</name>
    <name type="synonym">Pseudaletia separata</name>
    <dbReference type="NCBI Taxonomy" id="271217"/>
    <lineage>
        <taxon>Eukaryota</taxon>
        <taxon>Metazoa</taxon>
        <taxon>Ecdysozoa</taxon>
        <taxon>Arthropoda</taxon>
        <taxon>Hexapoda</taxon>
        <taxon>Insecta</taxon>
        <taxon>Pterygota</taxon>
        <taxon>Neoptera</taxon>
        <taxon>Endopterygota</taxon>
        <taxon>Lepidoptera</taxon>
        <taxon>Glossata</taxon>
        <taxon>Ditrysia</taxon>
        <taxon>Noctuoidea</taxon>
        <taxon>Noctuidae</taxon>
        <taxon>Noctuinae</taxon>
        <taxon>Hadenini</taxon>
        <taxon>Mythimna</taxon>
    </lineage>
</organism>
<keyword evidence="3" id="KW-1185">Reference proteome</keyword>
<dbReference type="PANTHER" id="PTHR46238:SF9">
    <property type="entry name" value="30S RIBOSOMAL PROTEIN S5-LIKE"/>
    <property type="match status" value="1"/>
</dbReference>
<dbReference type="AlphaFoldDB" id="A0AAD7YVE1"/>
<proteinExistence type="predicted"/>
<evidence type="ECO:0000259" key="1">
    <source>
        <dbReference type="PROSITE" id="PS50878"/>
    </source>
</evidence>
<protein>
    <recommendedName>
        <fullName evidence="1">Reverse transcriptase domain-containing protein</fullName>
    </recommendedName>
</protein>
<accession>A0AAD7YVE1</accession>
<sequence length="129" mass="14417">MMYADDIALVNQNKAHLERKVNIWKNTLENGGQGLNVAKNEYMSCGSTDSNIIRIGSDLITKSDTLRYLGSVLHKSGNVNENVQARIGAVWAKWREVTGVLCDRKMPPMLKGQIYKCMIRPVLLYGGDC</sequence>